<proteinExistence type="predicted"/>
<gene>
    <name evidence="3" type="ORF">BLAHAN_05975</name>
</gene>
<dbReference type="KEGG" id="bhan:CGC63_14900"/>
<protein>
    <submittedName>
        <fullName evidence="3">Uncharacterized protein</fullName>
    </submittedName>
</protein>
<comment type="caution">
    <text evidence="3">The sequence shown here is derived from an EMBL/GenBank/DDBJ whole genome shotgun (WGS) entry which is preliminary data.</text>
</comment>
<feature type="chain" id="PRO_5038396691" evidence="2">
    <location>
        <begin position="21"/>
        <end position="250"/>
    </location>
</feature>
<dbReference type="HOGENOM" id="CLU_1109731_0_0_9"/>
<organism evidence="3 4">
    <name type="scientific">Blautia hansenii DSM 20583</name>
    <dbReference type="NCBI Taxonomy" id="537007"/>
    <lineage>
        <taxon>Bacteria</taxon>
        <taxon>Bacillati</taxon>
        <taxon>Bacillota</taxon>
        <taxon>Clostridia</taxon>
        <taxon>Lachnospirales</taxon>
        <taxon>Lachnospiraceae</taxon>
        <taxon>Blautia</taxon>
    </lineage>
</organism>
<evidence type="ECO:0000313" key="4">
    <source>
        <dbReference type="Proteomes" id="UP000003755"/>
    </source>
</evidence>
<sequence>MVKKSLLLALNLLMMTSLLGGCTPAKTEETIQSNKNTIEKEKLNEEVLQGNSVEHETENEPAANSMEQNDEESHAENQGEEDAVRQEKTVEGYVLDVEGNTITVDLENPEGRNYSEEGLDHGVKFDITNAEKEVIPTSGYSEDRECRIKTGITVLITYYEENGKNIVTKISTDNDEKEIIVYVSSGEIEEITDKTMKIHVREGDYSGESLVFDTTETSIPEEASVNSTVTVTYYLKENTYYALSFIFDDL</sequence>
<dbReference type="EMBL" id="ABYU02000027">
    <property type="protein sequence ID" value="EEX21239.1"/>
    <property type="molecule type" value="Genomic_DNA"/>
</dbReference>
<dbReference type="AlphaFoldDB" id="C9L993"/>
<name>C9L993_BLAHA</name>
<evidence type="ECO:0000313" key="3">
    <source>
        <dbReference type="EMBL" id="EEX21239.1"/>
    </source>
</evidence>
<accession>C9L993</accession>
<keyword evidence="4" id="KW-1185">Reference proteome</keyword>
<feature type="region of interest" description="Disordered" evidence="1">
    <location>
        <begin position="50"/>
        <end position="86"/>
    </location>
</feature>
<evidence type="ECO:0000256" key="1">
    <source>
        <dbReference type="SAM" id="MobiDB-lite"/>
    </source>
</evidence>
<feature type="signal peptide" evidence="2">
    <location>
        <begin position="1"/>
        <end position="20"/>
    </location>
</feature>
<dbReference type="Proteomes" id="UP000003755">
    <property type="component" value="Unassembled WGS sequence"/>
</dbReference>
<dbReference type="RefSeq" id="WP_003022019.1">
    <property type="nucleotide sequence ID" value="NZ_CP022413.2"/>
</dbReference>
<reference evidence="3" key="1">
    <citation type="submission" date="2009-09" db="EMBL/GenBank/DDBJ databases">
        <authorList>
            <person name="Weinstock G."/>
            <person name="Sodergren E."/>
            <person name="Clifton S."/>
            <person name="Fulton L."/>
            <person name="Fulton B."/>
            <person name="Courtney L."/>
            <person name="Fronick C."/>
            <person name="Harrison M."/>
            <person name="Strong C."/>
            <person name="Farmer C."/>
            <person name="Delahaunty K."/>
            <person name="Markovic C."/>
            <person name="Hall O."/>
            <person name="Minx P."/>
            <person name="Tomlinson C."/>
            <person name="Mitreva M."/>
            <person name="Nelson J."/>
            <person name="Hou S."/>
            <person name="Wollam A."/>
            <person name="Pepin K.H."/>
            <person name="Johnson M."/>
            <person name="Bhonagiri V."/>
            <person name="Nash W.E."/>
            <person name="Warren W."/>
            <person name="Chinwalla A."/>
            <person name="Mardis E.R."/>
            <person name="Wilson R.K."/>
        </authorList>
    </citation>
    <scope>NUCLEOTIDE SEQUENCE [LARGE SCALE GENOMIC DNA]</scope>
    <source>
        <strain evidence="3">DSM 20583</strain>
    </source>
</reference>
<evidence type="ECO:0000256" key="2">
    <source>
        <dbReference type="SAM" id="SignalP"/>
    </source>
</evidence>
<feature type="compositionally biased region" description="Basic and acidic residues" evidence="1">
    <location>
        <begin position="71"/>
        <end position="86"/>
    </location>
</feature>
<dbReference type="PROSITE" id="PS51257">
    <property type="entry name" value="PROKAR_LIPOPROTEIN"/>
    <property type="match status" value="1"/>
</dbReference>
<keyword evidence="2" id="KW-0732">Signal</keyword>